<dbReference type="Pfam" id="PF13411">
    <property type="entry name" value="MerR_1"/>
    <property type="match status" value="1"/>
</dbReference>
<dbReference type="Pfam" id="PF07739">
    <property type="entry name" value="TipAS"/>
    <property type="match status" value="1"/>
</dbReference>
<organism evidence="7 8">
    <name type="scientific">Glutamicibacter creatinolyticus</name>
    <dbReference type="NCBI Taxonomy" id="162496"/>
    <lineage>
        <taxon>Bacteria</taxon>
        <taxon>Bacillati</taxon>
        <taxon>Actinomycetota</taxon>
        <taxon>Actinomycetes</taxon>
        <taxon>Micrococcales</taxon>
        <taxon>Micrococcaceae</taxon>
        <taxon>Glutamicibacter</taxon>
    </lineage>
</organism>
<feature type="domain" description="HTH merR-type" evidence="6">
    <location>
        <begin position="60"/>
        <end position="129"/>
    </location>
</feature>
<dbReference type="GO" id="GO:0003700">
    <property type="term" value="F:DNA-binding transcription factor activity"/>
    <property type="evidence" value="ECO:0007669"/>
    <property type="project" value="InterPro"/>
</dbReference>
<feature type="coiled-coil region" evidence="5">
    <location>
        <begin position="127"/>
        <end position="168"/>
    </location>
</feature>
<keyword evidence="1" id="KW-0805">Transcription regulation</keyword>
<keyword evidence="4" id="KW-0804">Transcription</keyword>
<dbReference type="EMBL" id="CP034412">
    <property type="protein sequence ID" value="QCY48104.1"/>
    <property type="molecule type" value="Genomic_DNA"/>
</dbReference>
<dbReference type="PROSITE" id="PS50937">
    <property type="entry name" value="HTH_MERR_2"/>
    <property type="match status" value="1"/>
</dbReference>
<dbReference type="AlphaFoldDB" id="A0A5B7WXX0"/>
<dbReference type="SMART" id="SM00422">
    <property type="entry name" value="HTH_MERR"/>
    <property type="match status" value="1"/>
</dbReference>
<dbReference type="Proteomes" id="UP000307000">
    <property type="component" value="Chromosome"/>
</dbReference>
<dbReference type="InterPro" id="IPR036244">
    <property type="entry name" value="TipA-like_antibiotic-bd"/>
</dbReference>
<dbReference type="Gene3D" id="1.10.1660.10">
    <property type="match status" value="1"/>
</dbReference>
<gene>
    <name evidence="7" type="ORF">GcLGCM259_2397</name>
</gene>
<dbReference type="GO" id="GO:0003677">
    <property type="term" value="F:DNA binding"/>
    <property type="evidence" value="ECO:0007669"/>
    <property type="project" value="UniProtKB-KW"/>
</dbReference>
<dbReference type="PANTHER" id="PTHR30204:SF90">
    <property type="entry name" value="HTH-TYPE TRANSCRIPTIONAL ACTIVATOR MTA"/>
    <property type="match status" value="1"/>
</dbReference>
<proteinExistence type="predicted"/>
<evidence type="ECO:0000256" key="5">
    <source>
        <dbReference type="SAM" id="Coils"/>
    </source>
</evidence>
<protein>
    <submittedName>
        <fullName evidence="7">MerR family transcriptional regulator</fullName>
    </submittedName>
</protein>
<evidence type="ECO:0000313" key="7">
    <source>
        <dbReference type="EMBL" id="QCY48104.1"/>
    </source>
</evidence>
<evidence type="ECO:0000256" key="1">
    <source>
        <dbReference type="ARBA" id="ARBA00023015"/>
    </source>
</evidence>
<dbReference type="PRINTS" id="PR00040">
    <property type="entry name" value="HTHMERR"/>
</dbReference>
<accession>A0A5B7WXX0</accession>
<sequence>MINLIKRRRIAYRFLVILPKKLVDVTCDISYWTRNPLDPDVASTFSVVGMQANSSRPVERYSIQQVAKAASVTSRTLRHYDHIGLLEPVEVSTAGYRLYDQASIVRLQRILLLRNMGMELKAIGAILDQEQDQIAALTEHIEVLKGQRAALDRQLETLQKTIERLNRGESMDLNESFEGINEQYRKEVIERWGEESYTASDRWWKALSADERGDFMAQSKALIAAWTNAGTRGLSPDSAEAKQLAAEHVRWLRGIPGTPGHGSDDPSVLHRYVRNLAEMYVADQRFGDTYGGQAQFVHDALIHHLDQQ</sequence>
<evidence type="ECO:0000256" key="3">
    <source>
        <dbReference type="ARBA" id="ARBA00023159"/>
    </source>
</evidence>
<keyword evidence="3" id="KW-0010">Activator</keyword>
<dbReference type="KEGG" id="gcr:GcLGCM259_2397"/>
<keyword evidence="8" id="KW-1185">Reference proteome</keyword>
<dbReference type="InterPro" id="IPR047057">
    <property type="entry name" value="MerR_fam"/>
</dbReference>
<reference evidence="7 8" key="1">
    <citation type="submission" date="2018-12" db="EMBL/GenBank/DDBJ databases">
        <title>Complete Genome Sequence of Glutamicibacter creatinolyticus strain LGCM259,isolated from an abscess of a 12-year-old mare in Italy.</title>
        <authorList>
            <person name="Santos R.G."/>
            <person name="Silva A.L."/>
            <person name="Seyffert N."/>
            <person name="Castro T.L.P."/>
            <person name="Attili A.R."/>
            <person name="Rifici C."/>
            <person name="Mazzullo G."/>
            <person name="Brenig B."/>
            <person name="Venanzi F."/>
            <person name="Azevedo V."/>
        </authorList>
    </citation>
    <scope>NUCLEOTIDE SEQUENCE [LARGE SCALE GENOMIC DNA]</scope>
    <source>
        <strain evidence="7 8">LGCM 259</strain>
    </source>
</reference>
<evidence type="ECO:0000256" key="4">
    <source>
        <dbReference type="ARBA" id="ARBA00023163"/>
    </source>
</evidence>
<dbReference type="InterPro" id="IPR012925">
    <property type="entry name" value="TipAS_dom"/>
</dbReference>
<dbReference type="SUPFAM" id="SSF46955">
    <property type="entry name" value="Putative DNA-binding domain"/>
    <property type="match status" value="1"/>
</dbReference>
<evidence type="ECO:0000259" key="6">
    <source>
        <dbReference type="PROSITE" id="PS50937"/>
    </source>
</evidence>
<dbReference type="PANTHER" id="PTHR30204">
    <property type="entry name" value="REDOX-CYCLING DRUG-SENSING TRANSCRIPTIONAL ACTIVATOR SOXR"/>
    <property type="match status" value="1"/>
</dbReference>
<dbReference type="CDD" id="cd01106">
    <property type="entry name" value="HTH_TipAL-Mta"/>
    <property type="match status" value="1"/>
</dbReference>
<keyword evidence="5" id="KW-0175">Coiled coil</keyword>
<name>A0A5B7WXX0_9MICC</name>
<evidence type="ECO:0000313" key="8">
    <source>
        <dbReference type="Proteomes" id="UP000307000"/>
    </source>
</evidence>
<evidence type="ECO:0000256" key="2">
    <source>
        <dbReference type="ARBA" id="ARBA00023125"/>
    </source>
</evidence>
<dbReference type="SUPFAM" id="SSF89082">
    <property type="entry name" value="Antibiotic binding domain of TipA-like multidrug resistance regulators"/>
    <property type="match status" value="1"/>
</dbReference>
<keyword evidence="2" id="KW-0238">DNA-binding</keyword>
<dbReference type="InterPro" id="IPR000551">
    <property type="entry name" value="MerR-type_HTH_dom"/>
</dbReference>
<dbReference type="Gene3D" id="1.10.490.50">
    <property type="entry name" value="Antibiotic binding domain of TipA-like multidrug resistance regulators"/>
    <property type="match status" value="1"/>
</dbReference>
<dbReference type="InterPro" id="IPR009061">
    <property type="entry name" value="DNA-bd_dom_put_sf"/>
</dbReference>